<accession>A0A8S5RIG5</accession>
<evidence type="ECO:0000313" key="1">
    <source>
        <dbReference type="EMBL" id="DAE30906.1"/>
    </source>
</evidence>
<protein>
    <submittedName>
        <fullName evidence="1">Uncharacterized protein</fullName>
    </submittedName>
</protein>
<reference evidence="1" key="1">
    <citation type="journal article" date="2021" name="Proc. Natl. Acad. Sci. U.S.A.">
        <title>A Catalog of Tens of Thousands of Viruses from Human Metagenomes Reveals Hidden Associations with Chronic Diseases.</title>
        <authorList>
            <person name="Tisza M.J."/>
            <person name="Buck C.B."/>
        </authorList>
    </citation>
    <scope>NUCLEOTIDE SEQUENCE</scope>
    <source>
        <strain evidence="1">CtML55</strain>
    </source>
</reference>
<proteinExistence type="predicted"/>
<organism evidence="1">
    <name type="scientific">virus sp. ctML55</name>
    <dbReference type="NCBI Taxonomy" id="2827627"/>
    <lineage>
        <taxon>Viruses</taxon>
    </lineage>
</organism>
<name>A0A8S5RIG5_9VIRU</name>
<sequence>MYFSYNILVSLFIYSFSNRFSTVVYSVDISSH</sequence>
<dbReference type="EMBL" id="BK059105">
    <property type="protein sequence ID" value="DAE30906.1"/>
    <property type="molecule type" value="Genomic_DNA"/>
</dbReference>